<dbReference type="RefSeq" id="WP_271323166.1">
    <property type="nucleotide sequence ID" value="NZ_JAAGKO020000013.1"/>
</dbReference>
<evidence type="ECO:0000313" key="8">
    <source>
        <dbReference type="Proteomes" id="UP001156398"/>
    </source>
</evidence>
<keyword evidence="3 5" id="KW-1133">Transmembrane helix</keyword>
<keyword evidence="4 5" id="KW-0472">Membrane</keyword>
<reference evidence="7 8" key="1">
    <citation type="submission" date="2023-05" db="EMBL/GenBank/DDBJ databases">
        <title>Streptantibioticus silvisoli sp. nov., acidotolerant actinomycetes 1 from pine litter.</title>
        <authorList>
            <person name="Swiecimska M."/>
            <person name="Golinska P."/>
            <person name="Sangal V."/>
            <person name="Wachnowicz B."/>
            <person name="Goodfellow M."/>
        </authorList>
    </citation>
    <scope>NUCLEOTIDE SEQUENCE [LARGE SCALE GENOMIC DNA]</scope>
    <source>
        <strain evidence="7 8">SL54</strain>
    </source>
</reference>
<dbReference type="InterPro" id="IPR051328">
    <property type="entry name" value="T7SS_ABC-Transporter"/>
</dbReference>
<keyword evidence="2 5" id="KW-0812">Transmembrane</keyword>
<dbReference type="Gene3D" id="3.40.1710.10">
    <property type="entry name" value="abc type-2 transporter like domain"/>
    <property type="match status" value="1"/>
</dbReference>
<evidence type="ECO:0000313" key="7">
    <source>
        <dbReference type="EMBL" id="MDI5963417.1"/>
    </source>
</evidence>
<proteinExistence type="predicted"/>
<feature type="transmembrane region" description="Helical" evidence="5">
    <location>
        <begin position="552"/>
        <end position="571"/>
    </location>
</feature>
<comment type="subcellular location">
    <subcellularLocation>
        <location evidence="1">Membrane</location>
        <topology evidence="1">Multi-pass membrane protein</topology>
    </subcellularLocation>
</comment>
<dbReference type="InterPro" id="IPR017501">
    <property type="entry name" value="Phage_infect_YhgE_C"/>
</dbReference>
<dbReference type="InterPro" id="IPR017500">
    <property type="entry name" value="Phage_infect_YhgE_N"/>
</dbReference>
<feature type="transmembrane region" description="Helical" evidence="5">
    <location>
        <begin position="21"/>
        <end position="40"/>
    </location>
</feature>
<dbReference type="Proteomes" id="UP001156398">
    <property type="component" value="Unassembled WGS sequence"/>
</dbReference>
<dbReference type="Pfam" id="PF12698">
    <property type="entry name" value="ABC2_membrane_3"/>
    <property type="match status" value="2"/>
</dbReference>
<evidence type="ECO:0000256" key="1">
    <source>
        <dbReference type="ARBA" id="ARBA00004141"/>
    </source>
</evidence>
<evidence type="ECO:0000256" key="3">
    <source>
        <dbReference type="ARBA" id="ARBA00022989"/>
    </source>
</evidence>
<dbReference type="NCBIfam" id="TIGR03062">
    <property type="entry name" value="pip_yhgE_Cterm"/>
    <property type="match status" value="1"/>
</dbReference>
<organism evidence="7 8">
    <name type="scientific">Streptantibioticus silvisoli</name>
    <dbReference type="NCBI Taxonomy" id="2705255"/>
    <lineage>
        <taxon>Bacteria</taxon>
        <taxon>Bacillati</taxon>
        <taxon>Actinomycetota</taxon>
        <taxon>Actinomycetes</taxon>
        <taxon>Kitasatosporales</taxon>
        <taxon>Streptomycetaceae</taxon>
        <taxon>Streptantibioticus</taxon>
    </lineage>
</organism>
<feature type="domain" description="ABC-2 type transporter transmembrane" evidence="6">
    <location>
        <begin position="27"/>
        <end position="167"/>
    </location>
</feature>
<feature type="transmembrane region" description="Helical" evidence="5">
    <location>
        <begin position="521"/>
        <end position="540"/>
    </location>
</feature>
<protein>
    <submittedName>
        <fullName evidence="7">YhgE/Pip domain-containing protein</fullName>
    </submittedName>
</protein>
<dbReference type="NCBIfam" id="TIGR03061">
    <property type="entry name" value="pip_yhgE_Nterm"/>
    <property type="match status" value="1"/>
</dbReference>
<dbReference type="PANTHER" id="PTHR43077">
    <property type="entry name" value="TRANSPORT PERMEASE YVFS-RELATED"/>
    <property type="match status" value="1"/>
</dbReference>
<evidence type="ECO:0000259" key="6">
    <source>
        <dbReference type="Pfam" id="PF12698"/>
    </source>
</evidence>
<dbReference type="EMBL" id="JAAGKO020000013">
    <property type="protein sequence ID" value="MDI5963417.1"/>
    <property type="molecule type" value="Genomic_DNA"/>
</dbReference>
<feature type="transmembrane region" description="Helical" evidence="5">
    <location>
        <begin position="452"/>
        <end position="472"/>
    </location>
</feature>
<keyword evidence="8" id="KW-1185">Reference proteome</keyword>
<name>A0ABT6VY53_9ACTN</name>
<accession>A0ABT6VY53</accession>
<comment type="caution">
    <text evidence="7">The sequence shown here is derived from an EMBL/GenBank/DDBJ whole genome shotgun (WGS) entry which is preliminary data.</text>
</comment>
<evidence type="ECO:0000256" key="4">
    <source>
        <dbReference type="ARBA" id="ARBA00023136"/>
    </source>
</evidence>
<dbReference type="PANTHER" id="PTHR43077:SF5">
    <property type="entry name" value="PHAGE INFECTION PROTEIN"/>
    <property type="match status" value="1"/>
</dbReference>
<evidence type="ECO:0000256" key="5">
    <source>
        <dbReference type="SAM" id="Phobius"/>
    </source>
</evidence>
<dbReference type="InterPro" id="IPR013525">
    <property type="entry name" value="ABC2_TM"/>
</dbReference>
<sequence>MTVLKLAWLELRRFRGPVRRLVPALLCLIPLLYGGMYLWANWDPYGKTDHIPVAVVDQDHLAHGPQGQRVDAGTQVVQQLKAAGTFDWHFVDADSARKGLEGGKYYFTISIPDDFSADLATAGTDHPRRAGITMKLNDANNYIAGIMTEVVQTKLQDQVDSAAHAAYVRAIYGELSDVKSQLTTASKGAHGLVQATRTAGQGSSALVSGTGDLSDGSATIASGATQVARATGELDSAVSSLDKAAAQRLPAAAATLVTAASLADQGLTSVHDGTSQVKHDTSRAVASLESLGDSDSTLAGNPAYQQALKDAKTVDTEAGKADGTAAAAADTADQALKEAKAVQSSVTTVQNEVLGADDPLRLLDSGSHSVAAGSSTVSNGMTALHQGSKSLNSAADQAHTAADTLSGTVDHALGRIPPTDPDQVARAAHTLGNPVAISRSNLHPANVYGRGLAPFFFGIALWVFGLFAYLMLRPVNSRALAGRTRAWSVAAAGWLPAATLGGAGALVLYTVVDLCLGLNPVHSAATVLLLLLGVATFTAVDHCLRTALGTPGDVVSLVLLILQLTASGGLYPMPTTPGFFQALHPLLPMSYLVDGLRVTISGGPPAHLVRDAVVLAGFALLFLGLTTLAVRRRRVWSVARLHPDVSL</sequence>
<feature type="transmembrane region" description="Helical" evidence="5">
    <location>
        <begin position="484"/>
        <end position="509"/>
    </location>
</feature>
<gene>
    <name evidence="7" type="ORF">POF43_011965</name>
</gene>
<feature type="domain" description="ABC-2 type transporter transmembrane" evidence="6">
    <location>
        <begin position="439"/>
        <end position="627"/>
    </location>
</feature>
<evidence type="ECO:0000256" key="2">
    <source>
        <dbReference type="ARBA" id="ARBA00022692"/>
    </source>
</evidence>
<feature type="transmembrane region" description="Helical" evidence="5">
    <location>
        <begin position="612"/>
        <end position="630"/>
    </location>
</feature>